<reference evidence="12" key="3">
    <citation type="submission" date="2025-09" db="UniProtKB">
        <authorList>
            <consortium name="Ensembl"/>
        </authorList>
    </citation>
    <scope>IDENTIFICATION</scope>
</reference>
<feature type="domain" description="C2H2-type" evidence="11">
    <location>
        <begin position="9"/>
        <end position="36"/>
    </location>
</feature>
<evidence type="ECO:0000256" key="7">
    <source>
        <dbReference type="ARBA" id="ARBA00023125"/>
    </source>
</evidence>
<dbReference type="GO" id="GO:0008270">
    <property type="term" value="F:zinc ion binding"/>
    <property type="evidence" value="ECO:0007669"/>
    <property type="project" value="UniProtKB-KW"/>
</dbReference>
<keyword evidence="3" id="KW-0479">Metal-binding</keyword>
<dbReference type="InParanoid" id="A0A803T0H7"/>
<dbReference type="PROSITE" id="PS50157">
    <property type="entry name" value="ZINC_FINGER_C2H2_2"/>
    <property type="match status" value="12"/>
</dbReference>
<dbReference type="FunFam" id="3.30.160.60:FF:000446">
    <property type="entry name" value="Zinc finger protein"/>
    <property type="match status" value="1"/>
</dbReference>
<comment type="subcellular location">
    <subcellularLocation>
        <location evidence="1">Nucleus</location>
    </subcellularLocation>
</comment>
<dbReference type="FunFam" id="3.30.160.60:FF:000340">
    <property type="entry name" value="zinc finger protein 473 isoform X1"/>
    <property type="match status" value="1"/>
</dbReference>
<feature type="domain" description="C2H2-type" evidence="11">
    <location>
        <begin position="422"/>
        <end position="446"/>
    </location>
</feature>
<dbReference type="GO" id="GO:0003677">
    <property type="term" value="F:DNA binding"/>
    <property type="evidence" value="ECO:0007669"/>
    <property type="project" value="UniProtKB-KW"/>
</dbReference>
<keyword evidence="5 9" id="KW-0863">Zinc-finger</keyword>
<evidence type="ECO:0000256" key="3">
    <source>
        <dbReference type="ARBA" id="ARBA00022723"/>
    </source>
</evidence>
<feature type="domain" description="C2H2-type" evidence="11">
    <location>
        <begin position="394"/>
        <end position="421"/>
    </location>
</feature>
<accession>A0A803T0H7</accession>
<dbReference type="PROSITE" id="PS00028">
    <property type="entry name" value="ZINC_FINGER_C2H2_1"/>
    <property type="match status" value="12"/>
</dbReference>
<keyword evidence="7" id="KW-0238">DNA-binding</keyword>
<feature type="domain" description="C2H2-type" evidence="11">
    <location>
        <begin position="65"/>
        <end position="93"/>
    </location>
</feature>
<dbReference type="InterPro" id="IPR013087">
    <property type="entry name" value="Znf_C2H2_type"/>
</dbReference>
<evidence type="ECO:0000256" key="8">
    <source>
        <dbReference type="ARBA" id="ARBA00023242"/>
    </source>
</evidence>
<dbReference type="FunFam" id="3.30.160.60:FF:000002">
    <property type="entry name" value="Zinc finger protein 1 homolog"/>
    <property type="match status" value="1"/>
</dbReference>
<reference evidence="12" key="1">
    <citation type="submission" date="2009-12" db="EMBL/GenBank/DDBJ databases">
        <title>The Genome Sequence of Anolis carolinensis (Green Anole Lizard).</title>
        <authorList>
            <consortium name="The Genome Sequencing Platform"/>
            <person name="Di Palma F."/>
            <person name="Alfoldi J."/>
            <person name="Heiman D."/>
            <person name="Young S."/>
            <person name="Grabherr M."/>
            <person name="Johnson J."/>
            <person name="Lander E.S."/>
            <person name="Lindblad-Toh K."/>
        </authorList>
    </citation>
    <scope>NUCLEOTIDE SEQUENCE [LARGE SCALE GENOMIC DNA]</scope>
    <source>
        <strain evidence="12">JBL SC #1</strain>
    </source>
</reference>
<dbReference type="AlphaFoldDB" id="A0A803T0H7"/>
<evidence type="ECO:0000256" key="10">
    <source>
        <dbReference type="SAM" id="MobiDB-lite"/>
    </source>
</evidence>
<evidence type="ECO:0000313" key="13">
    <source>
        <dbReference type="Proteomes" id="UP000001646"/>
    </source>
</evidence>
<feature type="domain" description="C2H2-type" evidence="11">
    <location>
        <begin position="700"/>
        <end position="727"/>
    </location>
</feature>
<dbReference type="Pfam" id="PF00096">
    <property type="entry name" value="zf-C2H2"/>
    <property type="match status" value="8"/>
</dbReference>
<feature type="domain" description="C2H2-type" evidence="11">
    <location>
        <begin position="194"/>
        <end position="222"/>
    </location>
</feature>
<evidence type="ECO:0000256" key="2">
    <source>
        <dbReference type="ARBA" id="ARBA00006991"/>
    </source>
</evidence>
<dbReference type="SUPFAM" id="SSF57667">
    <property type="entry name" value="beta-beta-alpha zinc fingers"/>
    <property type="match status" value="7"/>
</dbReference>
<dbReference type="Proteomes" id="UP000001646">
    <property type="component" value="Unplaced"/>
</dbReference>
<protein>
    <recommendedName>
        <fullName evidence="11">C2H2-type domain-containing protein</fullName>
    </recommendedName>
</protein>
<name>A0A803T0H7_ANOCA</name>
<dbReference type="PANTHER" id="PTHR23226">
    <property type="entry name" value="ZINC FINGER AND SCAN DOMAIN-CONTAINING"/>
    <property type="match status" value="1"/>
</dbReference>
<evidence type="ECO:0000259" key="11">
    <source>
        <dbReference type="PROSITE" id="PS50157"/>
    </source>
</evidence>
<evidence type="ECO:0000256" key="4">
    <source>
        <dbReference type="ARBA" id="ARBA00022737"/>
    </source>
</evidence>
<feature type="domain" description="C2H2-type" evidence="11">
    <location>
        <begin position="672"/>
        <end position="699"/>
    </location>
</feature>
<dbReference type="InterPro" id="IPR036236">
    <property type="entry name" value="Znf_C2H2_sf"/>
</dbReference>
<comment type="similarity">
    <text evidence="2">Belongs to the krueppel C2H2-type zinc-finger protein family.</text>
</comment>
<keyword evidence="4" id="KW-0677">Repeat</keyword>
<dbReference type="FunFam" id="3.30.160.60:FF:000045">
    <property type="entry name" value="ZFP69 zinc finger protein B"/>
    <property type="match status" value="1"/>
</dbReference>
<dbReference type="FunFam" id="3.30.160.60:FF:000184">
    <property type="entry name" value="Zinc finger protein 333"/>
    <property type="match status" value="1"/>
</dbReference>
<evidence type="ECO:0000256" key="1">
    <source>
        <dbReference type="ARBA" id="ARBA00004123"/>
    </source>
</evidence>
<feature type="region of interest" description="Disordered" evidence="10">
    <location>
        <begin position="31"/>
        <end position="61"/>
    </location>
</feature>
<feature type="domain" description="C2H2-type" evidence="11">
    <location>
        <begin position="363"/>
        <end position="390"/>
    </location>
</feature>
<dbReference type="Gene3D" id="3.30.160.60">
    <property type="entry name" value="Classic Zinc Finger"/>
    <property type="match status" value="9"/>
</dbReference>
<sequence>MLTSNQNYHACEQCDKAFKRPSDLVRHKKIHLGREASRQRQSQKQSAMPTSQKSGVMTNHDMNSRTCGPCGRHFRWPCELAYHNKKVHWKSKATGFNQNKLKKFRPSLLHQKSISVPDQIQKYPYICKQCGKSFLWPSDLSRHQRTHSRRNADSTNLCQLEACCPSAMVQAKNTFANKILNDYSDGTTSTKNGHTCNQCGKCFRWRSSLARHQRYEHYSGNTAKSNQGQSEACSLDSLGSFLLPLEAEKTGVDSCETLSQMPMLITNQSAQFTKSCICSQCGATFQFLSDLAQHKLIHVRRKLVNGKRTQLKKPCVCGQCGQKFKWSSHLARHICTHLQSKLRTRHLRGKQRTSHHTAHKKSYACAYCGKVFHWPSDCSRHEQTHISRKQQKSHFCEHCGQSFKRSTDFILHMFIHPSERPYGCAICGFQFKYQVQLEKHQKWHKGICEMEKEAELREKDHNSQDVRGQGFPDISIPTDQLQYLNLQDFEEDNRSFASLKSCECGQCCTTASDSLELLPQNSIWEIGINGVPHVLPLIQSCEHRYYRINNGKFDMNSPEHPHIETGITASAELPLALPIKSTVLRSSSKGHESMAYMQVKTASTVHAWSSHAMAGQIQNKSSSPIYPGWPLEEASPLADKKESFTCPKCLKEFRFFYHLKRHLNVHQSGKPYECPTCKKCFGRRSYLHKHQRTHTKKLRYECPECGSLFTQASYLRKHMKQHLKNTHKYLLGLEIRPYH</sequence>
<keyword evidence="13" id="KW-1185">Reference proteome</keyword>
<feature type="domain" description="C2H2-type" evidence="11">
    <location>
        <begin position="644"/>
        <end position="671"/>
    </location>
</feature>
<feature type="domain" description="C2H2-type" evidence="11">
    <location>
        <begin position="276"/>
        <end position="303"/>
    </location>
</feature>
<feature type="domain" description="C2H2-type" evidence="11">
    <location>
        <begin position="125"/>
        <end position="152"/>
    </location>
</feature>
<evidence type="ECO:0000313" key="12">
    <source>
        <dbReference type="Ensembl" id="ENSACAP00000028717.1"/>
    </source>
</evidence>
<proteinExistence type="inferred from homology"/>
<feature type="compositionally biased region" description="Polar residues" evidence="10">
    <location>
        <begin position="47"/>
        <end position="61"/>
    </location>
</feature>
<dbReference type="GeneTree" id="ENSGT01030000234576"/>
<keyword evidence="6" id="KW-0862">Zinc</keyword>
<dbReference type="PANTHER" id="PTHR23226:SF379">
    <property type="entry name" value="C2H2-TYPE DOMAIN-CONTAINING PROTEIN"/>
    <property type="match status" value="1"/>
</dbReference>
<organism evidence="12 13">
    <name type="scientific">Anolis carolinensis</name>
    <name type="common">Green anole</name>
    <name type="synonym">American chameleon</name>
    <dbReference type="NCBI Taxonomy" id="28377"/>
    <lineage>
        <taxon>Eukaryota</taxon>
        <taxon>Metazoa</taxon>
        <taxon>Chordata</taxon>
        <taxon>Craniata</taxon>
        <taxon>Vertebrata</taxon>
        <taxon>Euteleostomi</taxon>
        <taxon>Lepidosauria</taxon>
        <taxon>Squamata</taxon>
        <taxon>Bifurcata</taxon>
        <taxon>Unidentata</taxon>
        <taxon>Episquamata</taxon>
        <taxon>Toxicofera</taxon>
        <taxon>Iguania</taxon>
        <taxon>Dactyloidae</taxon>
        <taxon>Anolis</taxon>
    </lineage>
</organism>
<dbReference type="GO" id="GO:0005634">
    <property type="term" value="C:nucleus"/>
    <property type="evidence" value="ECO:0007669"/>
    <property type="project" value="UniProtKB-SubCell"/>
</dbReference>
<dbReference type="Ensembl" id="ENSACAT00000043547.1">
    <property type="protein sequence ID" value="ENSACAP00000028717.1"/>
    <property type="gene ID" value="ENSACAG00000037303.1"/>
</dbReference>
<reference evidence="12" key="2">
    <citation type="submission" date="2025-08" db="UniProtKB">
        <authorList>
            <consortium name="Ensembl"/>
        </authorList>
    </citation>
    <scope>IDENTIFICATION</scope>
</reference>
<evidence type="ECO:0000256" key="9">
    <source>
        <dbReference type="PROSITE-ProRule" id="PRU00042"/>
    </source>
</evidence>
<feature type="domain" description="C2H2-type" evidence="11">
    <location>
        <begin position="315"/>
        <end position="342"/>
    </location>
</feature>
<evidence type="ECO:0000256" key="5">
    <source>
        <dbReference type="ARBA" id="ARBA00022771"/>
    </source>
</evidence>
<keyword evidence="8" id="KW-0539">Nucleus</keyword>
<evidence type="ECO:0000256" key="6">
    <source>
        <dbReference type="ARBA" id="ARBA00022833"/>
    </source>
</evidence>
<dbReference type="SMART" id="SM00355">
    <property type="entry name" value="ZnF_C2H2"/>
    <property type="match status" value="12"/>
</dbReference>